<proteinExistence type="predicted"/>
<gene>
    <name evidence="1" type="ORF">Taro_011632</name>
</gene>
<accession>A0A843UAJ4</accession>
<organism evidence="1 2">
    <name type="scientific">Colocasia esculenta</name>
    <name type="common">Wild taro</name>
    <name type="synonym">Arum esculentum</name>
    <dbReference type="NCBI Taxonomy" id="4460"/>
    <lineage>
        <taxon>Eukaryota</taxon>
        <taxon>Viridiplantae</taxon>
        <taxon>Streptophyta</taxon>
        <taxon>Embryophyta</taxon>
        <taxon>Tracheophyta</taxon>
        <taxon>Spermatophyta</taxon>
        <taxon>Magnoliopsida</taxon>
        <taxon>Liliopsida</taxon>
        <taxon>Araceae</taxon>
        <taxon>Aroideae</taxon>
        <taxon>Colocasieae</taxon>
        <taxon>Colocasia</taxon>
    </lineage>
</organism>
<reference evidence="1" key="1">
    <citation type="submission" date="2017-07" db="EMBL/GenBank/DDBJ databases">
        <title>Taro Niue Genome Assembly and Annotation.</title>
        <authorList>
            <person name="Atibalentja N."/>
            <person name="Keating K."/>
            <person name="Fields C.J."/>
        </authorList>
    </citation>
    <scope>NUCLEOTIDE SEQUENCE</scope>
    <source>
        <strain evidence="1">Niue_2</strain>
        <tissue evidence="1">Leaf</tissue>
    </source>
</reference>
<dbReference type="EMBL" id="NMUH01000439">
    <property type="protein sequence ID" value="MQL79196.1"/>
    <property type="molecule type" value="Genomic_DNA"/>
</dbReference>
<evidence type="ECO:0000313" key="1">
    <source>
        <dbReference type="EMBL" id="MQL79196.1"/>
    </source>
</evidence>
<evidence type="ECO:0000313" key="2">
    <source>
        <dbReference type="Proteomes" id="UP000652761"/>
    </source>
</evidence>
<keyword evidence="2" id="KW-1185">Reference proteome</keyword>
<dbReference type="AlphaFoldDB" id="A0A843UAJ4"/>
<dbReference type="Proteomes" id="UP000652761">
    <property type="component" value="Unassembled WGS sequence"/>
</dbReference>
<comment type="caution">
    <text evidence="1">The sequence shown here is derived from an EMBL/GenBank/DDBJ whole genome shotgun (WGS) entry which is preliminary data.</text>
</comment>
<name>A0A843UAJ4_COLES</name>
<sequence>MTVATYYCRYDKIFRRKAFTRVLRFHELEGWGLQHIADSAEKGNSQTDEILQIDIDSVEKPNYLPRYPAGHHVATVLLVQLNKEERSRFETLSSSTSLFQEACLLHVGYVQSNS</sequence>
<protein>
    <submittedName>
        <fullName evidence="1">Uncharacterized protein</fullName>
    </submittedName>
</protein>